<comment type="caution">
    <text evidence="2">The sequence shown here is derived from an EMBL/GenBank/DDBJ whole genome shotgun (WGS) entry which is preliminary data.</text>
</comment>
<protein>
    <submittedName>
        <fullName evidence="2">FUSC family protein</fullName>
    </submittedName>
</protein>
<reference evidence="2 3" key="1">
    <citation type="submission" date="2019-02" db="EMBL/GenBank/DDBJ databases">
        <title>Bacteria dissemination in different level of health care in South Africa: the effectiveness of infections prevention and control.</title>
        <authorList>
            <person name="Shobo C."/>
            <person name="Amoako D.G."/>
            <person name="Allam M."/>
            <person name="Ismail A."/>
            <person name="Bester L.A."/>
            <person name="Essack S.Y."/>
        </authorList>
    </citation>
    <scope>NUCLEOTIDE SEQUENCE [LARGE SCALE GENOMIC DNA]</scope>
    <source>
        <strain evidence="2 3">2SIL2</strain>
    </source>
</reference>
<feature type="transmembrane region" description="Helical" evidence="1">
    <location>
        <begin position="6"/>
        <end position="29"/>
    </location>
</feature>
<gene>
    <name evidence="2" type="ORF">EY666_19510</name>
</gene>
<proteinExistence type="predicted"/>
<keyword evidence="1" id="KW-1133">Transmembrane helix</keyword>
<feature type="non-terminal residue" evidence="2">
    <location>
        <position position="1"/>
    </location>
</feature>
<evidence type="ECO:0000313" key="3">
    <source>
        <dbReference type="Proteomes" id="UP000305511"/>
    </source>
</evidence>
<keyword evidence="1" id="KW-0812">Transmembrane</keyword>
<evidence type="ECO:0000313" key="2">
    <source>
        <dbReference type="EMBL" id="TKK57462.1"/>
    </source>
</evidence>
<name>A0A4U3K8A4_ENTFL</name>
<dbReference type="Proteomes" id="UP000305511">
    <property type="component" value="Unassembled WGS sequence"/>
</dbReference>
<dbReference type="EMBL" id="SIYF01000746">
    <property type="protein sequence ID" value="TKK57462.1"/>
    <property type="molecule type" value="Genomic_DNA"/>
</dbReference>
<organism evidence="2 3">
    <name type="scientific">Enterococcus faecalis</name>
    <name type="common">Streptococcus faecalis</name>
    <dbReference type="NCBI Taxonomy" id="1351"/>
    <lineage>
        <taxon>Bacteria</taxon>
        <taxon>Bacillati</taxon>
        <taxon>Bacillota</taxon>
        <taxon>Bacilli</taxon>
        <taxon>Lactobacillales</taxon>
        <taxon>Enterococcaceae</taxon>
        <taxon>Enterococcus</taxon>
    </lineage>
</organism>
<evidence type="ECO:0000256" key="1">
    <source>
        <dbReference type="SAM" id="Phobius"/>
    </source>
</evidence>
<accession>A0A4U3K8A4</accession>
<keyword evidence="1" id="KW-0472">Membrane</keyword>
<dbReference type="AlphaFoldDB" id="A0A4U3K8A4"/>
<sequence length="45" mass="5321">FGLETSLYLSILLNILGLAYGLLYHFVFVKTMSYCNRKQWLKFSE</sequence>